<evidence type="ECO:0000313" key="1">
    <source>
        <dbReference type="Proteomes" id="UP000035642"/>
    </source>
</evidence>
<organism evidence="1 2">
    <name type="scientific">Angiostrongylus cantonensis</name>
    <name type="common">Rat lungworm</name>
    <dbReference type="NCBI Taxonomy" id="6313"/>
    <lineage>
        <taxon>Eukaryota</taxon>
        <taxon>Metazoa</taxon>
        <taxon>Ecdysozoa</taxon>
        <taxon>Nematoda</taxon>
        <taxon>Chromadorea</taxon>
        <taxon>Rhabditida</taxon>
        <taxon>Rhabditina</taxon>
        <taxon>Rhabditomorpha</taxon>
        <taxon>Strongyloidea</taxon>
        <taxon>Metastrongylidae</taxon>
        <taxon>Angiostrongylus</taxon>
    </lineage>
</organism>
<reference evidence="1" key="1">
    <citation type="submission" date="2012-09" db="EMBL/GenBank/DDBJ databases">
        <authorList>
            <person name="Martin A.A."/>
        </authorList>
    </citation>
    <scope>NUCLEOTIDE SEQUENCE</scope>
</reference>
<name>A0A0K0D1A5_ANGCA</name>
<evidence type="ECO:0000313" key="2">
    <source>
        <dbReference type="WBParaSite" id="ACAC_0000385001-mRNA-1"/>
    </source>
</evidence>
<keyword evidence="1" id="KW-1185">Reference proteome</keyword>
<dbReference type="WBParaSite" id="ACAC_0000385001-mRNA-1">
    <property type="protein sequence ID" value="ACAC_0000385001-mRNA-1"/>
    <property type="gene ID" value="ACAC_0000385001"/>
</dbReference>
<accession>A0A0K0D1A5</accession>
<sequence>MEACGELRLEYVKVCAMTSQRKLDDKESEFCQAFENICFRIPKDEPDQATVPSQDLSYYSFYIVSISFSTVMDSHIRRHFRPENKKKKRINFTKFCEEFMNRYLFAVVFCPIYSERCHVPLPNRPVVPTRKPPLGRRSRAIERLCRSYRGFAETYCSNPFALSQSRYREGCERYWRFCVRRNG</sequence>
<protein>
    <submittedName>
        <fullName evidence="2">BPTI/Kunitz inhibitor domain-containing protein</fullName>
    </submittedName>
</protein>
<reference evidence="2" key="2">
    <citation type="submission" date="2017-02" db="UniProtKB">
        <authorList>
            <consortium name="WormBaseParasite"/>
        </authorList>
    </citation>
    <scope>IDENTIFICATION</scope>
</reference>
<dbReference type="AlphaFoldDB" id="A0A0K0D1A5"/>
<proteinExistence type="predicted"/>
<dbReference type="Proteomes" id="UP000035642">
    <property type="component" value="Unassembled WGS sequence"/>
</dbReference>